<keyword evidence="1" id="KW-1133">Transmembrane helix</keyword>
<dbReference type="EMBL" id="AONI01000015">
    <property type="protein sequence ID" value="EPX77878.1"/>
    <property type="molecule type" value="Genomic_DNA"/>
</dbReference>
<accession>S9QE61</accession>
<dbReference type="Proteomes" id="UP000015351">
    <property type="component" value="Unassembled WGS sequence"/>
</dbReference>
<proteinExistence type="predicted"/>
<dbReference type="AlphaFoldDB" id="S9QE61"/>
<organism evidence="2 3">
    <name type="scientific">Litoreibacter arenae DSM 19593</name>
    <dbReference type="NCBI Taxonomy" id="1123360"/>
    <lineage>
        <taxon>Bacteria</taxon>
        <taxon>Pseudomonadati</taxon>
        <taxon>Pseudomonadota</taxon>
        <taxon>Alphaproteobacteria</taxon>
        <taxon>Rhodobacterales</taxon>
        <taxon>Roseobacteraceae</taxon>
        <taxon>Litoreibacter</taxon>
    </lineage>
</organism>
<sequence length="64" mass="7160">MRMIGLLATIALSFAVAFGLLAITAKTWIGLWAFAVVMCMSIAVGYASVQRLRQERWRELIVED</sequence>
<dbReference type="HOGENOM" id="CLU_2862440_0_0_5"/>
<comment type="caution">
    <text evidence="2">The sequence shown here is derived from an EMBL/GenBank/DDBJ whole genome shotgun (WGS) entry which is preliminary data.</text>
</comment>
<keyword evidence="1" id="KW-0472">Membrane</keyword>
<evidence type="ECO:0000256" key="1">
    <source>
        <dbReference type="SAM" id="Phobius"/>
    </source>
</evidence>
<keyword evidence="3" id="KW-1185">Reference proteome</keyword>
<evidence type="ECO:0000313" key="2">
    <source>
        <dbReference type="EMBL" id="EPX77878.1"/>
    </source>
</evidence>
<feature type="transmembrane region" description="Helical" evidence="1">
    <location>
        <begin position="29"/>
        <end position="49"/>
    </location>
</feature>
<dbReference type="RefSeq" id="WP_021102949.1">
    <property type="nucleotide sequence ID" value="NZ_KE557314.1"/>
</dbReference>
<gene>
    <name evidence="2" type="ORF">thalar_03605</name>
</gene>
<keyword evidence="1" id="KW-0812">Transmembrane</keyword>
<evidence type="ECO:0000313" key="3">
    <source>
        <dbReference type="Proteomes" id="UP000015351"/>
    </source>
</evidence>
<reference evidence="3" key="1">
    <citation type="journal article" date="2013" name="Stand. Genomic Sci.">
        <title>Genome sequence of the Litoreibacter arenae type strain (DSM 19593(T)), a member of the Roseobacter clade isolated from sea sand.</title>
        <authorList>
            <person name="Riedel T."/>
            <person name="Fiebig A."/>
            <person name="Petersen J."/>
            <person name="Gronow S."/>
            <person name="Kyrpides N.C."/>
            <person name="Goker M."/>
            <person name="Klenk H.P."/>
        </authorList>
    </citation>
    <scope>NUCLEOTIDE SEQUENCE [LARGE SCALE GENOMIC DNA]</scope>
    <source>
        <strain evidence="3">DSM 19593</strain>
    </source>
</reference>
<dbReference type="STRING" id="1123360.thalar_03605"/>
<name>S9QE61_9RHOB</name>
<protein>
    <submittedName>
        <fullName evidence="2">Uncharacterized protein</fullName>
    </submittedName>
</protein>